<dbReference type="EMBL" id="FP929065">
    <property type="protein sequence ID" value="CBX90853.1"/>
    <property type="molecule type" value="Genomic_DNA"/>
</dbReference>
<dbReference type="Proteomes" id="UP000002668">
    <property type="component" value="Genome"/>
</dbReference>
<sequence length="165" mass="18555">MVGRFTGVWEGGLRSMGVGMAVRMDEQILDSVWNRDDISTSLGGFETRNCDTDYRHGCLKSLRTSVFLRSNSCLCESATRRESIASMSNGTPDPVAGYKQARVLEEGMHNGELDRRESRTAIPREDDADSENEAEDETEEADEAEHPNAKMQWTWTDLMLDEKQA</sequence>
<evidence type="ECO:0000313" key="3">
    <source>
        <dbReference type="Proteomes" id="UP000002668"/>
    </source>
</evidence>
<dbReference type="GeneID" id="13284976"/>
<dbReference type="HOGENOM" id="CLU_1611065_0_0_1"/>
<protein>
    <submittedName>
        <fullName evidence="2">Predicted protein</fullName>
    </submittedName>
</protein>
<reference evidence="3" key="1">
    <citation type="journal article" date="2011" name="Nat. Commun.">
        <title>Effector diversification within compartments of the Leptosphaeria maculans genome affected by Repeat-Induced Point mutations.</title>
        <authorList>
            <person name="Rouxel T."/>
            <person name="Grandaubert J."/>
            <person name="Hane J.K."/>
            <person name="Hoede C."/>
            <person name="van de Wouw A.P."/>
            <person name="Couloux A."/>
            <person name="Dominguez V."/>
            <person name="Anthouard V."/>
            <person name="Bally P."/>
            <person name="Bourras S."/>
            <person name="Cozijnsen A.J."/>
            <person name="Ciuffetti L.M."/>
            <person name="Degrave A."/>
            <person name="Dilmaghani A."/>
            <person name="Duret L."/>
            <person name="Fudal I."/>
            <person name="Goodwin S.B."/>
            <person name="Gout L."/>
            <person name="Glaser N."/>
            <person name="Linglin J."/>
            <person name="Kema G.H.J."/>
            <person name="Lapalu N."/>
            <person name="Lawrence C.B."/>
            <person name="May K."/>
            <person name="Meyer M."/>
            <person name="Ollivier B."/>
            <person name="Poulain J."/>
            <person name="Schoch C.L."/>
            <person name="Simon A."/>
            <person name="Spatafora J.W."/>
            <person name="Stachowiak A."/>
            <person name="Turgeon B.G."/>
            <person name="Tyler B.M."/>
            <person name="Vincent D."/>
            <person name="Weissenbach J."/>
            <person name="Amselem J."/>
            <person name="Quesneville H."/>
            <person name="Oliver R.P."/>
            <person name="Wincker P."/>
            <person name="Balesdent M.-H."/>
            <person name="Howlett B.J."/>
        </authorList>
    </citation>
    <scope>NUCLEOTIDE SEQUENCE [LARGE SCALE GENOMIC DNA]</scope>
    <source>
        <strain evidence="3">JN3 / isolate v23.1.3 / race Av1-4-5-6-7-8</strain>
    </source>
</reference>
<feature type="region of interest" description="Disordered" evidence="1">
    <location>
        <begin position="107"/>
        <end position="153"/>
    </location>
</feature>
<evidence type="ECO:0000313" key="2">
    <source>
        <dbReference type="EMBL" id="CBX90853.1"/>
    </source>
</evidence>
<feature type="compositionally biased region" description="Acidic residues" evidence="1">
    <location>
        <begin position="126"/>
        <end position="143"/>
    </location>
</feature>
<dbReference type="VEuPathDB" id="FungiDB:LEMA_P058870.1"/>
<name>E4ZHM0_LEPMJ</name>
<keyword evidence="3" id="KW-1185">Reference proteome</keyword>
<dbReference type="AlphaFoldDB" id="E4ZHM0"/>
<dbReference type="OrthoDB" id="3765360at2759"/>
<dbReference type="InParanoid" id="E4ZHM0"/>
<proteinExistence type="predicted"/>
<gene>
    <name evidence="2" type="ORF">LEMA_P058870.1</name>
</gene>
<evidence type="ECO:0000256" key="1">
    <source>
        <dbReference type="SAM" id="MobiDB-lite"/>
    </source>
</evidence>
<organism evidence="3">
    <name type="scientific">Leptosphaeria maculans (strain JN3 / isolate v23.1.3 / race Av1-4-5-6-7-8)</name>
    <name type="common">Blackleg fungus</name>
    <name type="synonym">Phoma lingam</name>
    <dbReference type="NCBI Taxonomy" id="985895"/>
    <lineage>
        <taxon>Eukaryota</taxon>
        <taxon>Fungi</taxon>
        <taxon>Dikarya</taxon>
        <taxon>Ascomycota</taxon>
        <taxon>Pezizomycotina</taxon>
        <taxon>Dothideomycetes</taxon>
        <taxon>Pleosporomycetidae</taxon>
        <taxon>Pleosporales</taxon>
        <taxon>Pleosporineae</taxon>
        <taxon>Leptosphaeriaceae</taxon>
        <taxon>Plenodomus</taxon>
        <taxon>Plenodomus lingam/Leptosphaeria maculans species complex</taxon>
    </lineage>
</organism>
<feature type="compositionally biased region" description="Basic and acidic residues" evidence="1">
    <location>
        <begin position="107"/>
        <end position="125"/>
    </location>
</feature>
<accession>E4ZHM0</accession>